<evidence type="ECO:0000313" key="2">
    <source>
        <dbReference type="Proteomes" id="UP000030661"/>
    </source>
</evidence>
<gene>
    <name evidence="1" type="ORF">U27_05334</name>
</gene>
<organism evidence="1 2">
    <name type="scientific">Vecturithrix granuli</name>
    <dbReference type="NCBI Taxonomy" id="1499967"/>
    <lineage>
        <taxon>Bacteria</taxon>
        <taxon>Candidatus Moduliflexota</taxon>
        <taxon>Candidatus Vecturitrichia</taxon>
        <taxon>Candidatus Vecturitrichales</taxon>
        <taxon>Candidatus Vecturitrichaceae</taxon>
        <taxon>Candidatus Vecturithrix</taxon>
    </lineage>
</organism>
<dbReference type="AlphaFoldDB" id="A0A081C1A5"/>
<dbReference type="EMBL" id="DF820467">
    <property type="protein sequence ID" value="GAK58360.1"/>
    <property type="molecule type" value="Genomic_DNA"/>
</dbReference>
<dbReference type="HOGENOM" id="CLU_108813_0_0_0"/>
<dbReference type="STRING" id="1499967.U27_05334"/>
<name>A0A081C1A5_VECG1</name>
<sequence>MHVHSFQHLHIVERSRMTIEQHALVTLVLALGIILGVGHALSLQSDDARTFPFTEVSEAGIRLSRFADQQYAHETAAREQAMIATLDALRRDLQADRAYIAVYGVTEDVWVEYQVIHILEATKTGVTPDLQRLHGIGRSSWLQMEENTYRAGWLSTENLPKIYGMELDDEHGMPVGYLGIENTQEDGFIEQDIQLLREAARSIEAALLRPLEYVNTLKEPK</sequence>
<protein>
    <submittedName>
        <fullName evidence="1">Uncharacterized protein</fullName>
    </submittedName>
</protein>
<keyword evidence="2" id="KW-1185">Reference proteome</keyword>
<proteinExistence type="predicted"/>
<dbReference type="Proteomes" id="UP000030661">
    <property type="component" value="Unassembled WGS sequence"/>
</dbReference>
<evidence type="ECO:0000313" key="1">
    <source>
        <dbReference type="EMBL" id="GAK58360.1"/>
    </source>
</evidence>
<accession>A0A081C1A5</accession>
<reference evidence="1 2" key="1">
    <citation type="journal article" date="2015" name="PeerJ">
        <title>First genomic representation of candidate bacterial phylum KSB3 points to enhanced environmental sensing as a trigger of wastewater bulking.</title>
        <authorList>
            <person name="Sekiguchi Y."/>
            <person name="Ohashi A."/>
            <person name="Parks D.H."/>
            <person name="Yamauchi T."/>
            <person name="Tyson G.W."/>
            <person name="Hugenholtz P."/>
        </authorList>
    </citation>
    <scope>NUCLEOTIDE SEQUENCE [LARGE SCALE GENOMIC DNA]</scope>
</reference>